<feature type="region of interest" description="Disordered" evidence="1">
    <location>
        <begin position="150"/>
        <end position="171"/>
    </location>
</feature>
<accession>A0A164PGQ2</accession>
<dbReference type="Proteomes" id="UP000076512">
    <property type="component" value="Unassembled WGS sequence"/>
</dbReference>
<sequence>MTVEPHTPQDATLDRPHRSRSRDGACRFSWADLDTDAAAQLWRELADWVDWLRHRYQLGSRVPTCWYRHGSAVETLTALMAAHHAAYLPGPDQHDTPREDLIAWHQQWLWPAIDQLTRISDFSSCGPGRCGYRTQPQPTHPGFDDFVDNDLADRPEPALTPAAPEETTGPELVGDEDMAELIATQSAQSIQAAGRTVAVRYDGRVWVYSRIAGGWIPERSSRRRP</sequence>
<name>A0A164PGQ2_9NOCA</name>
<keyword evidence="3" id="KW-1185">Reference proteome</keyword>
<reference evidence="2 3" key="1">
    <citation type="submission" date="2016-04" db="EMBL/GenBank/DDBJ databases">
        <authorList>
            <person name="Evans L.H."/>
            <person name="Alamgir A."/>
            <person name="Owens N."/>
            <person name="Weber N.D."/>
            <person name="Virtaneva K."/>
            <person name="Barbian K."/>
            <person name="Babar A."/>
            <person name="Rosenke K."/>
        </authorList>
    </citation>
    <scope>NUCLEOTIDE SEQUENCE [LARGE SCALE GENOMIC DNA]</scope>
    <source>
        <strain evidence="2 3">IFM 0406</strain>
    </source>
</reference>
<gene>
    <name evidence="2" type="ORF">AWN90_19410</name>
</gene>
<evidence type="ECO:0000256" key="1">
    <source>
        <dbReference type="SAM" id="MobiDB-lite"/>
    </source>
</evidence>
<evidence type="ECO:0000313" key="3">
    <source>
        <dbReference type="Proteomes" id="UP000076512"/>
    </source>
</evidence>
<dbReference type="AlphaFoldDB" id="A0A164PGQ2"/>
<evidence type="ECO:0000313" key="2">
    <source>
        <dbReference type="EMBL" id="KZM75546.1"/>
    </source>
</evidence>
<proteinExistence type="predicted"/>
<dbReference type="OrthoDB" id="3535759at2"/>
<feature type="region of interest" description="Disordered" evidence="1">
    <location>
        <begin position="1"/>
        <end position="22"/>
    </location>
</feature>
<feature type="compositionally biased region" description="Basic and acidic residues" evidence="1">
    <location>
        <begin position="12"/>
        <end position="22"/>
    </location>
</feature>
<feature type="compositionally biased region" description="Low complexity" evidence="1">
    <location>
        <begin position="157"/>
        <end position="171"/>
    </location>
</feature>
<protein>
    <recommendedName>
        <fullName evidence="4">DUF4913 domain-containing protein</fullName>
    </recommendedName>
</protein>
<comment type="caution">
    <text evidence="2">The sequence shown here is derived from an EMBL/GenBank/DDBJ whole genome shotgun (WGS) entry which is preliminary data.</text>
</comment>
<evidence type="ECO:0008006" key="4">
    <source>
        <dbReference type="Google" id="ProtNLM"/>
    </source>
</evidence>
<organism evidence="2 3">
    <name type="scientific">Nocardia terpenica</name>
    <dbReference type="NCBI Taxonomy" id="455432"/>
    <lineage>
        <taxon>Bacteria</taxon>
        <taxon>Bacillati</taxon>
        <taxon>Actinomycetota</taxon>
        <taxon>Actinomycetes</taxon>
        <taxon>Mycobacteriales</taxon>
        <taxon>Nocardiaceae</taxon>
        <taxon>Nocardia</taxon>
    </lineage>
</organism>
<dbReference type="RefSeq" id="WP_082870955.1">
    <property type="nucleotide sequence ID" value="NZ_JABMCZ010000001.1"/>
</dbReference>
<dbReference type="EMBL" id="LWGR01000003">
    <property type="protein sequence ID" value="KZM75546.1"/>
    <property type="molecule type" value="Genomic_DNA"/>
</dbReference>
<dbReference type="STRING" id="455432.AWN90_19410"/>